<evidence type="ECO:0000313" key="3">
    <source>
        <dbReference type="EMBL" id="EIT68489.1"/>
    </source>
</evidence>
<dbReference type="STRING" id="1172194.WQQ_36840"/>
<proteinExistence type="predicted"/>
<dbReference type="Proteomes" id="UP000003704">
    <property type="component" value="Unassembled WGS sequence"/>
</dbReference>
<dbReference type="RefSeq" id="WP_007186619.1">
    <property type="nucleotide sequence ID" value="NZ_AKGD01000003.1"/>
</dbReference>
<dbReference type="SUPFAM" id="SSF75304">
    <property type="entry name" value="Amidase signature (AS) enzymes"/>
    <property type="match status" value="1"/>
</dbReference>
<dbReference type="OrthoDB" id="8872210at2"/>
<dbReference type="Gene3D" id="3.90.1300.10">
    <property type="entry name" value="Amidase signature (AS) domain"/>
    <property type="match status" value="1"/>
</dbReference>
<gene>
    <name evidence="3" type="ORF">WQQ_36840</name>
</gene>
<feature type="chain" id="PRO_5003713053" description="Amidase domain-containing protein" evidence="1">
    <location>
        <begin position="27"/>
        <end position="527"/>
    </location>
</feature>
<accession>I7Z9K8</accession>
<reference evidence="3 4" key="1">
    <citation type="journal article" date="2012" name="J. Bacteriol.">
        <title>Genome Sequence of n-Alkane-Degrading Hydrocarboniphaga effusa Strain AP103T (ATCC BAA-332T).</title>
        <authorList>
            <person name="Chang H.K."/>
            <person name="Zylstra G.J."/>
            <person name="Chae J.C."/>
        </authorList>
    </citation>
    <scope>NUCLEOTIDE SEQUENCE [LARGE SCALE GENOMIC DNA]</scope>
    <source>
        <strain evidence="3 4">AP103</strain>
    </source>
</reference>
<dbReference type="PANTHER" id="PTHR42678">
    <property type="entry name" value="AMIDASE"/>
    <property type="match status" value="1"/>
</dbReference>
<feature type="signal peptide" evidence="1">
    <location>
        <begin position="1"/>
        <end position="26"/>
    </location>
</feature>
<name>I7Z9K8_9GAMM</name>
<organism evidence="3 4">
    <name type="scientific">Hydrocarboniphaga effusa AP103</name>
    <dbReference type="NCBI Taxonomy" id="1172194"/>
    <lineage>
        <taxon>Bacteria</taxon>
        <taxon>Pseudomonadati</taxon>
        <taxon>Pseudomonadota</taxon>
        <taxon>Gammaproteobacteria</taxon>
        <taxon>Nevskiales</taxon>
        <taxon>Nevskiaceae</taxon>
        <taxon>Hydrocarboniphaga</taxon>
    </lineage>
</organism>
<evidence type="ECO:0000256" key="1">
    <source>
        <dbReference type="SAM" id="SignalP"/>
    </source>
</evidence>
<comment type="caution">
    <text evidence="3">The sequence shown here is derived from an EMBL/GenBank/DDBJ whole genome shotgun (WGS) entry which is preliminary data.</text>
</comment>
<keyword evidence="4" id="KW-1185">Reference proteome</keyword>
<protein>
    <recommendedName>
        <fullName evidence="2">Amidase domain-containing protein</fullName>
    </recommendedName>
</protein>
<dbReference type="InterPro" id="IPR023631">
    <property type="entry name" value="Amidase_dom"/>
</dbReference>
<evidence type="ECO:0000313" key="4">
    <source>
        <dbReference type="Proteomes" id="UP000003704"/>
    </source>
</evidence>
<dbReference type="InterPro" id="IPR036928">
    <property type="entry name" value="AS_sf"/>
</dbReference>
<keyword evidence="1" id="KW-0732">Signal</keyword>
<feature type="domain" description="Amidase" evidence="2">
    <location>
        <begin position="53"/>
        <end position="497"/>
    </location>
</feature>
<dbReference type="Pfam" id="PF01425">
    <property type="entry name" value="Amidase"/>
    <property type="match status" value="1"/>
</dbReference>
<sequence length="527" mass="57095">MRLSKKAIGAAAALMWGLAGPQFAQATTFDLQTATIADINAAMDAGALSSEKLTQLYLARIEAYDKRGPKINAVITLQPDAVKIARELDAERKAKGPRSPLHGVPVVLKDLYDTRDMPTSAGFLPLKNSRPILDATVVKRLRDAGAVILAKVNMSDWFGVPKAGDQSTVLGRTSNPYNLDLIPGYSSGGTGAALAAAFAQIGLGSETGVSIRNPTSNNSLVGLAPTRGLIPRAGQVMTSFTQERAGPMARSVYDVAAMTDVVAGFDAEDLLTLDAPGRMPKASYTQGLLKDSLRGARIGVFRDLFRKGEKHAEGIAMIEAAIAQMKAAGATIIDPVSTGLDLFPLLDETRTNYYEAQFSYDLYFRRLGPDAVIHNMDELIAKGGDLVKPSIVKAYREFNSLTHQPEFLARRDSQEMLKRLAIELMEQYRLDALVHPFKSLPATRHIETGFSPNNGQDNPFSSVTGLPAVLVPAGYTKKENGPIAIEFLGRPWSEPTLFKLAYAYEQLSQVRKLPPTTPALPGERFEY</sequence>
<dbReference type="AlphaFoldDB" id="I7Z9K8"/>
<dbReference type="EMBL" id="AKGD01000003">
    <property type="protein sequence ID" value="EIT68489.1"/>
    <property type="molecule type" value="Genomic_DNA"/>
</dbReference>
<dbReference type="PANTHER" id="PTHR42678:SF34">
    <property type="entry name" value="OS04G0183300 PROTEIN"/>
    <property type="match status" value="1"/>
</dbReference>
<evidence type="ECO:0000259" key="2">
    <source>
        <dbReference type="Pfam" id="PF01425"/>
    </source>
</evidence>